<organism evidence="4 5">
    <name type="scientific">Salinimonas iocasae</name>
    <dbReference type="NCBI Taxonomy" id="2572577"/>
    <lineage>
        <taxon>Bacteria</taxon>
        <taxon>Pseudomonadati</taxon>
        <taxon>Pseudomonadota</taxon>
        <taxon>Gammaproteobacteria</taxon>
        <taxon>Alteromonadales</taxon>
        <taxon>Alteromonadaceae</taxon>
        <taxon>Alteromonas/Salinimonas group</taxon>
        <taxon>Salinimonas</taxon>
    </lineage>
</organism>
<dbReference type="InterPro" id="IPR050553">
    <property type="entry name" value="Thioredoxin_ResA/DsbE_sf"/>
</dbReference>
<reference evidence="4 5" key="1">
    <citation type="submission" date="2019-04" db="EMBL/GenBank/DDBJ databases">
        <title>Salinimonas iocasae sp. nov., a halophilic bacterium isolated from the outer tube casing of tubeworms in Okinawa Trough.</title>
        <authorList>
            <person name="Zhang H."/>
            <person name="Wang H."/>
            <person name="Li C."/>
        </authorList>
    </citation>
    <scope>NUCLEOTIDE SEQUENCE [LARGE SCALE GENOMIC DNA]</scope>
    <source>
        <strain evidence="4 5">KX18D6</strain>
    </source>
</reference>
<feature type="transmembrane region" description="Helical" evidence="2">
    <location>
        <begin position="14"/>
        <end position="31"/>
    </location>
</feature>
<dbReference type="Proteomes" id="UP000304912">
    <property type="component" value="Chromosome"/>
</dbReference>
<dbReference type="Gene3D" id="3.40.30.10">
    <property type="entry name" value="Glutaredoxin"/>
    <property type="match status" value="1"/>
</dbReference>
<dbReference type="OrthoDB" id="9796554at2"/>
<dbReference type="GO" id="GO:0016491">
    <property type="term" value="F:oxidoreductase activity"/>
    <property type="evidence" value="ECO:0007669"/>
    <property type="project" value="InterPro"/>
</dbReference>
<gene>
    <name evidence="4" type="ORF">FBQ74_07580</name>
</gene>
<feature type="domain" description="Thioredoxin" evidence="3">
    <location>
        <begin position="41"/>
        <end position="178"/>
    </location>
</feature>
<name>A0A5B7YCU1_9ALTE</name>
<dbReference type="PANTHER" id="PTHR42852">
    <property type="entry name" value="THIOL:DISULFIDE INTERCHANGE PROTEIN DSBE"/>
    <property type="match status" value="1"/>
</dbReference>
<dbReference type="SUPFAM" id="SSF52833">
    <property type="entry name" value="Thioredoxin-like"/>
    <property type="match status" value="1"/>
</dbReference>
<dbReference type="PANTHER" id="PTHR42852:SF13">
    <property type="entry name" value="PROTEIN DIPZ"/>
    <property type="match status" value="1"/>
</dbReference>
<evidence type="ECO:0000256" key="1">
    <source>
        <dbReference type="SAM" id="MobiDB-lite"/>
    </source>
</evidence>
<keyword evidence="2" id="KW-1133">Transmembrane helix</keyword>
<dbReference type="InterPro" id="IPR013766">
    <property type="entry name" value="Thioredoxin_domain"/>
</dbReference>
<dbReference type="RefSeq" id="WP_139756100.1">
    <property type="nucleotide sequence ID" value="NZ_CP039852.1"/>
</dbReference>
<accession>A0A5B7YCU1</accession>
<dbReference type="InterPro" id="IPR036249">
    <property type="entry name" value="Thioredoxin-like_sf"/>
</dbReference>
<dbReference type="PROSITE" id="PS51352">
    <property type="entry name" value="THIOREDOXIN_2"/>
    <property type="match status" value="1"/>
</dbReference>
<evidence type="ECO:0000259" key="3">
    <source>
        <dbReference type="PROSITE" id="PS51352"/>
    </source>
</evidence>
<evidence type="ECO:0000256" key="2">
    <source>
        <dbReference type="SAM" id="Phobius"/>
    </source>
</evidence>
<dbReference type="Pfam" id="PF08534">
    <property type="entry name" value="Redoxin"/>
    <property type="match status" value="1"/>
</dbReference>
<keyword evidence="5" id="KW-1185">Reference proteome</keyword>
<dbReference type="KEGG" id="salk:FBQ74_07580"/>
<proteinExistence type="predicted"/>
<keyword evidence="2" id="KW-0472">Membrane</keyword>
<evidence type="ECO:0000313" key="4">
    <source>
        <dbReference type="EMBL" id="QCZ93355.1"/>
    </source>
</evidence>
<dbReference type="EMBL" id="CP039852">
    <property type="protein sequence ID" value="QCZ93355.1"/>
    <property type="molecule type" value="Genomic_DNA"/>
</dbReference>
<keyword evidence="2" id="KW-0812">Transmembrane</keyword>
<evidence type="ECO:0000313" key="5">
    <source>
        <dbReference type="Proteomes" id="UP000304912"/>
    </source>
</evidence>
<protein>
    <submittedName>
        <fullName evidence="4">Redoxin domain-containing protein</fullName>
    </submittedName>
</protein>
<dbReference type="InterPro" id="IPR013740">
    <property type="entry name" value="Redoxin"/>
</dbReference>
<feature type="region of interest" description="Disordered" evidence="1">
    <location>
        <begin position="174"/>
        <end position="199"/>
    </location>
</feature>
<sequence length="199" mass="22306">MNRNNSLPWYRRSLVRWIRDIAIIIAVIYGISQWQMRGMLSTDGDVAPSVTFVKTLNGEPYTITARAGKRTLIYFFAPWCEICKMSISNTDVVDKSRYQVFRIALDYDSVADVKRFISEADVKGPVYLGNAQLKSNFQVQGYPSYYLLDEQFKVVDRALGYSSAAGLRVRTWLSSPGPDVPGAKKSKPAKNGAQSEAGE</sequence>
<dbReference type="AlphaFoldDB" id="A0A5B7YCU1"/>